<protein>
    <recommendedName>
        <fullName evidence="1">AB hydrolase-1 domain-containing protein</fullName>
    </recommendedName>
</protein>
<dbReference type="RefSeq" id="WP_011244602.1">
    <property type="nucleotide sequence ID" value="NC_006576.1"/>
</dbReference>
<dbReference type="InterPro" id="IPR045889">
    <property type="entry name" value="MES/HNL"/>
</dbReference>
<accession>A0A0H3K504</accession>
<dbReference type="Proteomes" id="UP000001175">
    <property type="component" value="Chromosome"/>
</dbReference>
<dbReference type="InterPro" id="IPR029058">
    <property type="entry name" value="AB_hydrolase_fold"/>
</dbReference>
<organism evidence="2 3">
    <name type="scientific">Synechococcus sp. (strain ATCC 27144 / PCC 6301 / SAUG 1402/1)</name>
    <name type="common">Anacystis nidulans</name>
    <dbReference type="NCBI Taxonomy" id="269084"/>
    <lineage>
        <taxon>Bacteria</taxon>
        <taxon>Bacillati</taxon>
        <taxon>Cyanobacteriota</taxon>
        <taxon>Cyanophyceae</taxon>
        <taxon>Synechococcales</taxon>
        <taxon>Synechococcaceae</taxon>
        <taxon>Synechococcus</taxon>
    </lineage>
</organism>
<dbReference type="eggNOG" id="COG0596">
    <property type="taxonomic scope" value="Bacteria"/>
</dbReference>
<reference evidence="2 3" key="1">
    <citation type="journal article" date="2007" name="Photosyn. Res.">
        <title>Complete nucleotide sequence of the freshwater unicellular cyanobacterium Synechococcus elongatus PCC 6301 chromosome: gene content and organization.</title>
        <authorList>
            <person name="Sugita C."/>
            <person name="Ogata K."/>
            <person name="Shikata M."/>
            <person name="Jikuya H."/>
            <person name="Takano J."/>
            <person name="Furumichi M."/>
            <person name="Kanehisa M."/>
            <person name="Omata T."/>
            <person name="Sugiura M."/>
            <person name="Sugita M."/>
        </authorList>
    </citation>
    <scope>NUCLEOTIDE SEQUENCE [LARGE SCALE GENOMIC DNA]</scope>
    <source>
        <strain evidence="3">ATCC 27144 / PCC 6301 / SAUG 1402/1</strain>
    </source>
</reference>
<proteinExistence type="predicted"/>
<evidence type="ECO:0000313" key="3">
    <source>
        <dbReference type="Proteomes" id="UP000001175"/>
    </source>
</evidence>
<dbReference type="SMR" id="A0A0H3K504"/>
<dbReference type="EMBL" id="AP008231">
    <property type="protein sequence ID" value="BAD80482.1"/>
    <property type="molecule type" value="Genomic_DNA"/>
</dbReference>
<dbReference type="PRINTS" id="PR00111">
    <property type="entry name" value="ABHYDROLASE"/>
</dbReference>
<evidence type="ECO:0000313" key="2">
    <source>
        <dbReference type="EMBL" id="BAD80482.1"/>
    </source>
</evidence>
<dbReference type="PANTHER" id="PTHR10992:SF1086">
    <property type="entry name" value="AB HYDROLASE-1 DOMAIN-CONTAINING PROTEIN"/>
    <property type="match status" value="1"/>
</dbReference>
<dbReference type="SUPFAM" id="SSF53474">
    <property type="entry name" value="alpha/beta-Hydrolases"/>
    <property type="match status" value="1"/>
</dbReference>
<dbReference type="Gene3D" id="3.40.50.1820">
    <property type="entry name" value="alpha/beta hydrolase"/>
    <property type="match status" value="1"/>
</dbReference>
<dbReference type="Pfam" id="PF12697">
    <property type="entry name" value="Abhydrolase_6"/>
    <property type="match status" value="1"/>
</dbReference>
<name>A0A0H3K504_SYNP6</name>
<evidence type="ECO:0000259" key="1">
    <source>
        <dbReference type="Pfam" id="PF12697"/>
    </source>
</evidence>
<dbReference type="AlphaFoldDB" id="A0A0H3K504"/>
<feature type="domain" description="AB hydrolase-1" evidence="1">
    <location>
        <begin position="4"/>
        <end position="232"/>
    </location>
</feature>
<dbReference type="KEGG" id="syc:syc2292_c"/>
<gene>
    <name evidence="2" type="ordered locus">syc2292_c</name>
</gene>
<dbReference type="GO" id="GO:0080030">
    <property type="term" value="F:methyl indole-3-acetate esterase activity"/>
    <property type="evidence" value="ECO:0007669"/>
    <property type="project" value="TreeGrafter"/>
</dbReference>
<dbReference type="GeneID" id="72430672"/>
<dbReference type="PANTHER" id="PTHR10992">
    <property type="entry name" value="METHYLESTERASE FAMILY MEMBER"/>
    <property type="match status" value="1"/>
</dbReference>
<dbReference type="InterPro" id="IPR000073">
    <property type="entry name" value="AB_hydrolase_1"/>
</dbReference>
<dbReference type="GO" id="GO:0080032">
    <property type="term" value="F:methyl jasmonate esterase activity"/>
    <property type="evidence" value="ECO:0007669"/>
    <property type="project" value="TreeGrafter"/>
</dbReference>
<sequence length="238" mass="25290">MATFVLIHGAGSGAWVWHKVAPRLESQGHTVISPDLPGHGRNPQPIAEVTLARYADSVCDILQAQSEPVVLVGHSLGGAVISQAAEAYPDKIQTLVYLAGYLLRNGESPLSISQTDNESLMAGTTVFSEDQLSATCRPEALQELGYADCSAEDMALVRSLITPQAVAPLTTPVQVTAERMGRVPKVYILCTQDKVIGPTTQRRMAEAGGCDRLLTLDTSHNPYLSAPQAVAACLLSVL</sequence>